<dbReference type="OrthoDB" id="5198170at2"/>
<dbReference type="STRING" id="342108.amb1895"/>
<evidence type="ECO:0000256" key="1">
    <source>
        <dbReference type="SAM" id="Coils"/>
    </source>
</evidence>
<protein>
    <submittedName>
        <fullName evidence="2">Uncharacterized protein</fullName>
    </submittedName>
</protein>
<accession>Q2W626</accession>
<dbReference type="RefSeq" id="WP_011384300.1">
    <property type="nucleotide sequence ID" value="NC_007626.1"/>
</dbReference>
<dbReference type="KEGG" id="mag:amb1895"/>
<keyword evidence="3" id="KW-1185">Reference proteome</keyword>
<dbReference type="Proteomes" id="UP000007058">
    <property type="component" value="Chromosome"/>
</dbReference>
<dbReference type="HOGENOM" id="CLU_190652_0_0_5"/>
<gene>
    <name evidence="2" type="ordered locus">amb1895</name>
</gene>
<dbReference type="AlphaFoldDB" id="Q2W626"/>
<reference evidence="2 3" key="1">
    <citation type="journal article" date="2005" name="DNA Res.">
        <title>Complete genome sequence of the facultative anaerobic magnetotactic bacterium Magnetospirillum sp. strain AMB-1.</title>
        <authorList>
            <person name="Matsunaga T."/>
            <person name="Okamura Y."/>
            <person name="Fukuda Y."/>
            <person name="Wahyudi A.T."/>
            <person name="Murase Y."/>
            <person name="Takeyama H."/>
        </authorList>
    </citation>
    <scope>NUCLEOTIDE SEQUENCE [LARGE SCALE GENOMIC DNA]</scope>
    <source>
        <strain evidence="3">ATCC 700264 / AMB-1</strain>
    </source>
</reference>
<keyword evidence="1" id="KW-0175">Coiled coil</keyword>
<organism evidence="2 3">
    <name type="scientific">Paramagnetospirillum magneticum (strain ATCC 700264 / AMB-1)</name>
    <name type="common">Magnetospirillum magneticum</name>
    <dbReference type="NCBI Taxonomy" id="342108"/>
    <lineage>
        <taxon>Bacteria</taxon>
        <taxon>Pseudomonadati</taxon>
        <taxon>Pseudomonadota</taxon>
        <taxon>Alphaproteobacteria</taxon>
        <taxon>Rhodospirillales</taxon>
        <taxon>Magnetospirillaceae</taxon>
        <taxon>Paramagnetospirillum</taxon>
    </lineage>
</organism>
<name>Q2W626_PARM1</name>
<evidence type="ECO:0000313" key="2">
    <source>
        <dbReference type="EMBL" id="BAE50699.1"/>
    </source>
</evidence>
<proteinExistence type="predicted"/>
<evidence type="ECO:0000313" key="3">
    <source>
        <dbReference type="Proteomes" id="UP000007058"/>
    </source>
</evidence>
<feature type="coiled-coil region" evidence="1">
    <location>
        <begin position="9"/>
        <end position="50"/>
    </location>
</feature>
<sequence length="62" mass="7376">MTDTKPSLRETLERRLEELRREYRTGQEQMTALEQRRRDLEATMLRLAGAIQVLEETVAQEE</sequence>
<dbReference type="EMBL" id="AP007255">
    <property type="protein sequence ID" value="BAE50699.1"/>
    <property type="molecule type" value="Genomic_DNA"/>
</dbReference>